<evidence type="ECO:0000313" key="1">
    <source>
        <dbReference type="EMBL" id="KAG5648682.1"/>
    </source>
</evidence>
<protein>
    <submittedName>
        <fullName evidence="1">Uncharacterized protein</fullName>
    </submittedName>
</protein>
<comment type="caution">
    <text evidence="1">The sequence shown here is derived from an EMBL/GenBank/DDBJ whole genome shotgun (WGS) entry which is preliminary data.</text>
</comment>
<dbReference type="AlphaFoldDB" id="A0A9P7GKI1"/>
<evidence type="ECO:0000313" key="2">
    <source>
        <dbReference type="Proteomes" id="UP000775547"/>
    </source>
</evidence>
<proteinExistence type="predicted"/>
<dbReference type="Proteomes" id="UP000775547">
    <property type="component" value="Unassembled WGS sequence"/>
</dbReference>
<reference evidence="1" key="2">
    <citation type="submission" date="2021-10" db="EMBL/GenBank/DDBJ databases">
        <title>Phylogenomics reveals ancestral predisposition of the termite-cultivated fungus Termitomyces towards a domesticated lifestyle.</title>
        <authorList>
            <person name="Auxier B."/>
            <person name="Grum-Grzhimaylo A."/>
            <person name="Cardenas M.E."/>
            <person name="Lodge J.D."/>
            <person name="Laessoe T."/>
            <person name="Pedersen O."/>
            <person name="Smith M.E."/>
            <person name="Kuyper T.W."/>
            <person name="Franco-Molano E.A."/>
            <person name="Baroni T.J."/>
            <person name="Aanen D.K."/>
        </authorList>
    </citation>
    <scope>NUCLEOTIDE SEQUENCE</scope>
    <source>
        <strain evidence="1">AP01</strain>
        <tissue evidence="1">Mycelium</tissue>
    </source>
</reference>
<dbReference type="OrthoDB" id="3022340at2759"/>
<reference evidence="1" key="1">
    <citation type="submission" date="2020-07" db="EMBL/GenBank/DDBJ databases">
        <authorList>
            <person name="Nieuwenhuis M."/>
            <person name="Van De Peppel L.J.J."/>
        </authorList>
    </citation>
    <scope>NUCLEOTIDE SEQUENCE</scope>
    <source>
        <strain evidence="1">AP01</strain>
        <tissue evidence="1">Mycelium</tissue>
    </source>
</reference>
<name>A0A9P7GKI1_9AGAR</name>
<gene>
    <name evidence="1" type="ORF">DXG03_000028</name>
</gene>
<sequence>MALDHNDSAEFSLLDQDVDAETPMEHHDLSTAPLITREAYDLGGDTATSGQHGVLGRMLSTQ</sequence>
<organism evidence="1 2">
    <name type="scientific">Asterophora parasitica</name>
    <dbReference type="NCBI Taxonomy" id="117018"/>
    <lineage>
        <taxon>Eukaryota</taxon>
        <taxon>Fungi</taxon>
        <taxon>Dikarya</taxon>
        <taxon>Basidiomycota</taxon>
        <taxon>Agaricomycotina</taxon>
        <taxon>Agaricomycetes</taxon>
        <taxon>Agaricomycetidae</taxon>
        <taxon>Agaricales</taxon>
        <taxon>Tricholomatineae</taxon>
        <taxon>Lyophyllaceae</taxon>
        <taxon>Asterophora</taxon>
    </lineage>
</organism>
<keyword evidence="2" id="KW-1185">Reference proteome</keyword>
<dbReference type="EMBL" id="JABCKV010000001">
    <property type="protein sequence ID" value="KAG5648682.1"/>
    <property type="molecule type" value="Genomic_DNA"/>
</dbReference>
<accession>A0A9P7GKI1</accession>